<dbReference type="GO" id="GO:0016787">
    <property type="term" value="F:hydrolase activity"/>
    <property type="evidence" value="ECO:0007669"/>
    <property type="project" value="UniProtKB-KW"/>
</dbReference>
<dbReference type="PANTHER" id="PTHR43540:SF15">
    <property type="entry name" value="BLR5631 PROTEIN"/>
    <property type="match status" value="1"/>
</dbReference>
<accession>A0A6N6MRR6</accession>
<gene>
    <name evidence="3" type="ORF">F6X51_13595</name>
</gene>
<proteinExistence type="predicted"/>
<dbReference type="PANTHER" id="PTHR43540">
    <property type="entry name" value="PEROXYUREIDOACRYLATE/UREIDOACRYLATE AMIDOHYDROLASE-RELATED"/>
    <property type="match status" value="1"/>
</dbReference>
<dbReference type="InterPro" id="IPR036380">
    <property type="entry name" value="Isochorismatase-like_sf"/>
</dbReference>
<dbReference type="InterPro" id="IPR050272">
    <property type="entry name" value="Isochorismatase-like_hydrls"/>
</dbReference>
<dbReference type="AlphaFoldDB" id="A0A6N6MRR6"/>
<feature type="domain" description="Isochorismatase-like" evidence="2">
    <location>
        <begin position="28"/>
        <end position="177"/>
    </location>
</feature>
<evidence type="ECO:0000313" key="4">
    <source>
        <dbReference type="Proteomes" id="UP000441523"/>
    </source>
</evidence>
<keyword evidence="4" id="KW-1185">Reference proteome</keyword>
<dbReference type="Pfam" id="PF00857">
    <property type="entry name" value="Isochorismatase"/>
    <property type="match status" value="1"/>
</dbReference>
<dbReference type="InterPro" id="IPR000868">
    <property type="entry name" value="Isochorismatase-like_dom"/>
</dbReference>
<organism evidence="3 4">
    <name type="scientific">Methylobacterium planeticum</name>
    <dbReference type="NCBI Taxonomy" id="2615211"/>
    <lineage>
        <taxon>Bacteria</taxon>
        <taxon>Pseudomonadati</taxon>
        <taxon>Pseudomonadota</taxon>
        <taxon>Alphaproteobacteria</taxon>
        <taxon>Hyphomicrobiales</taxon>
        <taxon>Methylobacteriaceae</taxon>
        <taxon>Methylobacterium</taxon>
    </lineage>
</organism>
<dbReference type="RefSeq" id="WP_150964200.1">
    <property type="nucleotide sequence ID" value="NZ_VZZJ01000010.1"/>
</dbReference>
<keyword evidence="1 3" id="KW-0378">Hydrolase</keyword>
<comment type="caution">
    <text evidence="3">The sequence shown here is derived from an EMBL/GenBank/DDBJ whole genome shotgun (WGS) entry which is preliminary data.</text>
</comment>
<name>A0A6N6MRR6_9HYPH</name>
<dbReference type="SUPFAM" id="SSF52499">
    <property type="entry name" value="Isochorismatase-like hydrolases"/>
    <property type="match status" value="1"/>
</dbReference>
<evidence type="ECO:0000313" key="3">
    <source>
        <dbReference type="EMBL" id="KAB1073010.1"/>
    </source>
</evidence>
<evidence type="ECO:0000256" key="1">
    <source>
        <dbReference type="ARBA" id="ARBA00022801"/>
    </source>
</evidence>
<reference evidence="3 4" key="1">
    <citation type="submission" date="2019-09" db="EMBL/GenBank/DDBJ databases">
        <title>YIM 132548 draft genome.</title>
        <authorList>
            <person name="Jiang L."/>
        </authorList>
    </citation>
    <scope>NUCLEOTIDE SEQUENCE [LARGE SCALE GENOMIC DNA]</scope>
    <source>
        <strain evidence="3 4">YIM 132548</strain>
    </source>
</reference>
<protein>
    <submittedName>
        <fullName evidence="3">Cysteine hydrolase</fullName>
    </submittedName>
</protein>
<dbReference type="EMBL" id="VZZJ01000010">
    <property type="protein sequence ID" value="KAB1073010.1"/>
    <property type="molecule type" value="Genomic_DNA"/>
</dbReference>
<dbReference type="Gene3D" id="3.40.50.850">
    <property type="entry name" value="Isochorismatase-like"/>
    <property type="match status" value="1"/>
</dbReference>
<evidence type="ECO:0000259" key="2">
    <source>
        <dbReference type="Pfam" id="PF00857"/>
    </source>
</evidence>
<dbReference type="Proteomes" id="UP000441523">
    <property type="component" value="Unassembled WGS sequence"/>
</dbReference>
<sequence length="204" mass="20988">MTDRTRAGLRTLRDISGLSPQPAALAGSALLMIDLQNTYREGLMRLDGVEPAVAEAAALLARARAAGIPVFHVRHDAGPGSPYDLTAAAGQISDEVAPEGDEAVITKAYPSAFVGTDLQARLEAAGIKDLILAGFMTHMCVNSTARSAFSLGFRPTVVAAATATRDLPAPDGSVVPAQAVQAASLAALGDLFAAIARTQREIPG</sequence>
<dbReference type="CDD" id="cd01014">
    <property type="entry name" value="nicotinamidase_related"/>
    <property type="match status" value="1"/>
</dbReference>